<evidence type="ECO:0000256" key="4">
    <source>
        <dbReference type="PROSITE-ProRule" id="PRU00409"/>
    </source>
</evidence>
<reference evidence="7" key="1">
    <citation type="journal article" date="2019" name="Int. J. Syst. Evol. Microbiol.">
        <title>The Global Catalogue of Microorganisms (GCM) 10K type strain sequencing project: providing services to taxonomists for standard genome sequencing and annotation.</title>
        <authorList>
            <consortium name="The Broad Institute Genomics Platform"/>
            <consortium name="The Broad Institute Genome Sequencing Center for Infectious Disease"/>
            <person name="Wu L."/>
            <person name="Ma J."/>
        </authorList>
    </citation>
    <scope>NUCLEOTIDE SEQUENCE [LARGE SCALE GENOMIC DNA]</scope>
    <source>
        <strain evidence="7">CGMCC 4.6997</strain>
    </source>
</reference>
<keyword evidence="7" id="KW-1185">Reference proteome</keyword>
<evidence type="ECO:0000256" key="3">
    <source>
        <dbReference type="ARBA" id="ARBA00022840"/>
    </source>
</evidence>
<dbReference type="InterPro" id="IPR011761">
    <property type="entry name" value="ATP-grasp"/>
</dbReference>
<organism evidence="6 7">
    <name type="scientific">Lysinimonas soli</name>
    <dbReference type="NCBI Taxonomy" id="1074233"/>
    <lineage>
        <taxon>Bacteria</taxon>
        <taxon>Bacillati</taxon>
        <taxon>Actinomycetota</taxon>
        <taxon>Actinomycetes</taxon>
        <taxon>Micrococcales</taxon>
        <taxon>Microbacteriaceae</taxon>
        <taxon>Lysinimonas</taxon>
    </lineage>
</organism>
<dbReference type="PANTHER" id="PTHR43585">
    <property type="entry name" value="FUMIPYRROLE BIOSYNTHESIS PROTEIN C"/>
    <property type="match status" value="1"/>
</dbReference>
<evidence type="ECO:0000313" key="7">
    <source>
        <dbReference type="Proteomes" id="UP001596039"/>
    </source>
</evidence>
<dbReference type="RefSeq" id="WP_386738422.1">
    <property type="nucleotide sequence ID" value="NZ_JBHSMG010000001.1"/>
</dbReference>
<evidence type="ECO:0000313" key="6">
    <source>
        <dbReference type="EMBL" id="MFC5500809.1"/>
    </source>
</evidence>
<keyword evidence="2 4" id="KW-0547">Nucleotide-binding</keyword>
<keyword evidence="1" id="KW-0436">Ligase</keyword>
<protein>
    <recommendedName>
        <fullName evidence="5">ATP-grasp domain-containing protein</fullName>
    </recommendedName>
</protein>
<dbReference type="Gene3D" id="3.30.470.20">
    <property type="entry name" value="ATP-grasp fold, B domain"/>
    <property type="match status" value="1"/>
</dbReference>
<evidence type="ECO:0000259" key="5">
    <source>
        <dbReference type="PROSITE" id="PS50975"/>
    </source>
</evidence>
<proteinExistence type="predicted"/>
<sequence length="397" mass="41926">MRFAEAAEGVCSLVWVIPPHGAREDRATLRFLGRLGDVVDVAAKSPADAVTAIRAQAPDGIVCFVDKHLRWTAEAAEMLDLAFHSRATADRLTDKLAQRTALRDHGLRTPGFWNVDELAEESVLRGAIDSGFPLVLKPRSGTSSRDTESIGDEDQLRAGVAASEPGRMLLEGYIPDPTTPQTGAGSAPYVSVELVVSRSIVSVLGITGRTPLAPPFRETGFLFPADVPPELADQLAATGVDAAVALGVSDGALHVEIKCTDDGPVVIEVNGRPGGHAVHPLLRRALGIDTVRLAMRVAVGEDVVLGALPSPDEVVFRFDVQPDVGLRTITAVEGLDVVVQIPGVEQVIQGLGPGDAFSWRNGTLGYAAAVLGAAPDHQAARRIRNEVLERVVISGMP</sequence>
<keyword evidence="3 4" id="KW-0067">ATP-binding</keyword>
<dbReference type="InterPro" id="IPR052032">
    <property type="entry name" value="ATP-dep_AA_Ligase"/>
</dbReference>
<dbReference type="EMBL" id="JBHSMG010000001">
    <property type="protein sequence ID" value="MFC5500809.1"/>
    <property type="molecule type" value="Genomic_DNA"/>
</dbReference>
<accession>A0ABW0NM47</accession>
<dbReference type="PROSITE" id="PS50975">
    <property type="entry name" value="ATP_GRASP"/>
    <property type="match status" value="1"/>
</dbReference>
<dbReference type="Proteomes" id="UP001596039">
    <property type="component" value="Unassembled WGS sequence"/>
</dbReference>
<name>A0ABW0NM47_9MICO</name>
<dbReference type="SUPFAM" id="SSF56059">
    <property type="entry name" value="Glutathione synthetase ATP-binding domain-like"/>
    <property type="match status" value="1"/>
</dbReference>
<feature type="domain" description="ATP-grasp" evidence="5">
    <location>
        <begin position="99"/>
        <end position="299"/>
    </location>
</feature>
<evidence type="ECO:0000256" key="2">
    <source>
        <dbReference type="ARBA" id="ARBA00022741"/>
    </source>
</evidence>
<evidence type="ECO:0000256" key="1">
    <source>
        <dbReference type="ARBA" id="ARBA00022598"/>
    </source>
</evidence>
<gene>
    <name evidence="6" type="ORF">ACFPJ4_00995</name>
</gene>
<comment type="caution">
    <text evidence="6">The sequence shown here is derived from an EMBL/GenBank/DDBJ whole genome shotgun (WGS) entry which is preliminary data.</text>
</comment>
<dbReference type="PANTHER" id="PTHR43585:SF2">
    <property type="entry name" value="ATP-GRASP ENZYME FSQD"/>
    <property type="match status" value="1"/>
</dbReference>